<evidence type="ECO:0000313" key="4">
    <source>
        <dbReference type="EMBL" id="RKD91665.1"/>
    </source>
</evidence>
<protein>
    <submittedName>
        <fullName evidence="4">LytTR family two component transcriptional regulator</fullName>
    </submittedName>
</protein>
<feature type="domain" description="HTH LytTR-type" evidence="3">
    <location>
        <begin position="164"/>
        <end position="249"/>
    </location>
</feature>
<gene>
    <name evidence="4" type="ORF">BC643_2027</name>
</gene>
<dbReference type="RefSeq" id="WP_120272943.1">
    <property type="nucleotide sequence ID" value="NZ_RAPN01000001.1"/>
</dbReference>
<dbReference type="PROSITE" id="PS50930">
    <property type="entry name" value="HTH_LYTTR"/>
    <property type="match status" value="1"/>
</dbReference>
<feature type="modified residue" description="4-aspartylphosphate" evidence="1">
    <location>
        <position position="60"/>
    </location>
</feature>
<keyword evidence="1" id="KW-0597">Phosphoprotein</keyword>
<accession>A0A419W893</accession>
<dbReference type="InterPro" id="IPR001789">
    <property type="entry name" value="Sig_transdc_resp-reg_receiver"/>
</dbReference>
<dbReference type="Pfam" id="PF00072">
    <property type="entry name" value="Response_reg"/>
    <property type="match status" value="1"/>
</dbReference>
<dbReference type="InterPro" id="IPR011006">
    <property type="entry name" value="CheY-like_superfamily"/>
</dbReference>
<dbReference type="Gene3D" id="3.40.50.2300">
    <property type="match status" value="1"/>
</dbReference>
<evidence type="ECO:0000259" key="3">
    <source>
        <dbReference type="PROSITE" id="PS50930"/>
    </source>
</evidence>
<evidence type="ECO:0000313" key="5">
    <source>
        <dbReference type="Proteomes" id="UP000283387"/>
    </source>
</evidence>
<dbReference type="InterPro" id="IPR007492">
    <property type="entry name" value="LytTR_DNA-bd_dom"/>
</dbReference>
<dbReference type="InterPro" id="IPR046947">
    <property type="entry name" value="LytR-like"/>
</dbReference>
<proteinExistence type="predicted"/>
<organism evidence="4 5">
    <name type="scientific">Mangrovibacterium diazotrophicum</name>
    <dbReference type="NCBI Taxonomy" id="1261403"/>
    <lineage>
        <taxon>Bacteria</taxon>
        <taxon>Pseudomonadati</taxon>
        <taxon>Bacteroidota</taxon>
        <taxon>Bacteroidia</taxon>
        <taxon>Marinilabiliales</taxon>
        <taxon>Prolixibacteraceae</taxon>
        <taxon>Mangrovibacterium</taxon>
    </lineage>
</organism>
<evidence type="ECO:0000256" key="1">
    <source>
        <dbReference type="PROSITE-ProRule" id="PRU00169"/>
    </source>
</evidence>
<dbReference type="AlphaFoldDB" id="A0A419W893"/>
<keyword evidence="5" id="KW-1185">Reference proteome</keyword>
<dbReference type="PANTHER" id="PTHR37299">
    <property type="entry name" value="TRANSCRIPTIONAL REGULATOR-RELATED"/>
    <property type="match status" value="1"/>
</dbReference>
<dbReference type="EMBL" id="RAPN01000001">
    <property type="protein sequence ID" value="RKD91665.1"/>
    <property type="molecule type" value="Genomic_DNA"/>
</dbReference>
<dbReference type="Pfam" id="PF04397">
    <property type="entry name" value="LytTR"/>
    <property type="match status" value="1"/>
</dbReference>
<comment type="caution">
    <text evidence="4">The sequence shown here is derived from an EMBL/GenBank/DDBJ whole genome shotgun (WGS) entry which is preliminary data.</text>
</comment>
<dbReference type="OrthoDB" id="1490554at2"/>
<feature type="domain" description="Response regulatory" evidence="2">
    <location>
        <begin position="8"/>
        <end position="121"/>
    </location>
</feature>
<dbReference type="PROSITE" id="PS50110">
    <property type="entry name" value="RESPONSE_REGULATORY"/>
    <property type="match status" value="1"/>
</dbReference>
<dbReference type="Gene3D" id="2.40.50.1020">
    <property type="entry name" value="LytTr DNA-binding domain"/>
    <property type="match status" value="1"/>
</dbReference>
<dbReference type="SUPFAM" id="SSF52172">
    <property type="entry name" value="CheY-like"/>
    <property type="match status" value="1"/>
</dbReference>
<dbReference type="SMART" id="SM00448">
    <property type="entry name" value="REC"/>
    <property type="match status" value="1"/>
</dbReference>
<dbReference type="Proteomes" id="UP000283387">
    <property type="component" value="Unassembled WGS sequence"/>
</dbReference>
<dbReference type="PANTHER" id="PTHR37299:SF1">
    <property type="entry name" value="STAGE 0 SPORULATION PROTEIN A HOMOLOG"/>
    <property type="match status" value="1"/>
</dbReference>
<sequence>MNKMTTIKAILVDDEKNGRENLRGLLQQYCPEVSLLAEAQNALQAIDLIQEHQPDLVFLDIEMPGGNGFKVLEFFKEPQFSVIFVTAYDHYAIQAIRFSALDYILKPIDLLLLKSAVNRFVEQKSTEDKRLEQFLKNETRTKENKRIALPMTDMINYIEINCIIKCQGEANYTRFYLTGGKEYLVSKSLVEYEEILNGFGFFRTHKSFLVNVSHIVSFVKTDGGYLVMSDKSTVPVSRRKKELVLKEIQ</sequence>
<evidence type="ECO:0000259" key="2">
    <source>
        <dbReference type="PROSITE" id="PS50110"/>
    </source>
</evidence>
<dbReference type="GO" id="GO:0003677">
    <property type="term" value="F:DNA binding"/>
    <property type="evidence" value="ECO:0007669"/>
    <property type="project" value="InterPro"/>
</dbReference>
<dbReference type="SMART" id="SM00850">
    <property type="entry name" value="LytTR"/>
    <property type="match status" value="1"/>
</dbReference>
<reference evidence="4 5" key="1">
    <citation type="submission" date="2018-09" db="EMBL/GenBank/DDBJ databases">
        <title>Genomic Encyclopedia of Archaeal and Bacterial Type Strains, Phase II (KMG-II): from individual species to whole genera.</title>
        <authorList>
            <person name="Goeker M."/>
        </authorList>
    </citation>
    <scope>NUCLEOTIDE SEQUENCE [LARGE SCALE GENOMIC DNA]</scope>
    <source>
        <strain evidence="4 5">DSM 27148</strain>
    </source>
</reference>
<name>A0A419W893_9BACT</name>
<dbReference type="GO" id="GO:0000156">
    <property type="term" value="F:phosphorelay response regulator activity"/>
    <property type="evidence" value="ECO:0007669"/>
    <property type="project" value="InterPro"/>
</dbReference>